<proteinExistence type="predicted"/>
<evidence type="ECO:0000256" key="4">
    <source>
        <dbReference type="ARBA" id="ARBA00022801"/>
    </source>
</evidence>
<evidence type="ECO:0000259" key="9">
    <source>
        <dbReference type="SMART" id="SM00156"/>
    </source>
</evidence>
<dbReference type="AlphaFoldDB" id="A0A5J4ULA4"/>
<organism evidence="10 11">
    <name type="scientific">Streblomastix strix</name>
    <dbReference type="NCBI Taxonomy" id="222440"/>
    <lineage>
        <taxon>Eukaryota</taxon>
        <taxon>Metamonada</taxon>
        <taxon>Preaxostyla</taxon>
        <taxon>Oxymonadida</taxon>
        <taxon>Streblomastigidae</taxon>
        <taxon>Streblomastix</taxon>
    </lineage>
</organism>
<feature type="domain" description="Serine/threonine specific protein phosphatases" evidence="9">
    <location>
        <begin position="84"/>
        <end position="267"/>
    </location>
</feature>
<dbReference type="PRINTS" id="PR00114">
    <property type="entry name" value="STPHPHTASE"/>
</dbReference>
<evidence type="ECO:0000256" key="8">
    <source>
        <dbReference type="ARBA" id="ARBA00048336"/>
    </source>
</evidence>
<evidence type="ECO:0000256" key="2">
    <source>
        <dbReference type="ARBA" id="ARBA00013081"/>
    </source>
</evidence>
<dbReference type="Proteomes" id="UP000324800">
    <property type="component" value="Unassembled WGS sequence"/>
</dbReference>
<dbReference type="InterPro" id="IPR050341">
    <property type="entry name" value="PP1_catalytic_subunit"/>
</dbReference>
<keyword evidence="3" id="KW-0479">Metal-binding</keyword>
<gene>
    <name evidence="10" type="ORF">EZS28_033978</name>
</gene>
<dbReference type="GO" id="GO:0046872">
    <property type="term" value="F:metal ion binding"/>
    <property type="evidence" value="ECO:0007669"/>
    <property type="project" value="UniProtKB-KW"/>
</dbReference>
<dbReference type="PANTHER" id="PTHR11668:SF300">
    <property type="entry name" value="SERINE_THREONINE-PROTEIN PHOSPHATASE"/>
    <property type="match status" value="1"/>
</dbReference>
<dbReference type="EC" id="3.1.3.16" evidence="2"/>
<evidence type="ECO:0000256" key="1">
    <source>
        <dbReference type="ARBA" id="ARBA00001936"/>
    </source>
</evidence>
<keyword evidence="6" id="KW-0464">Manganese</keyword>
<dbReference type="Pfam" id="PF00149">
    <property type="entry name" value="Metallophos"/>
    <property type="match status" value="1"/>
</dbReference>
<evidence type="ECO:0000256" key="5">
    <source>
        <dbReference type="ARBA" id="ARBA00022912"/>
    </source>
</evidence>
<dbReference type="InterPro" id="IPR004843">
    <property type="entry name" value="Calcineurin-like_PHP"/>
</dbReference>
<keyword evidence="4" id="KW-0378">Hydrolase</keyword>
<dbReference type="InterPro" id="IPR006186">
    <property type="entry name" value="Ser/Thr-sp_prot-phosphatase"/>
</dbReference>
<name>A0A5J4ULA4_9EUKA</name>
<comment type="caution">
    <text evidence="10">The sequence shown here is derived from an EMBL/GenBank/DDBJ whole genome shotgun (WGS) entry which is preliminary data.</text>
</comment>
<dbReference type="PANTHER" id="PTHR11668">
    <property type="entry name" value="SERINE/THREONINE PROTEIN PHOSPHATASE"/>
    <property type="match status" value="1"/>
</dbReference>
<dbReference type="SUPFAM" id="SSF56300">
    <property type="entry name" value="Metallo-dependent phosphatases"/>
    <property type="match status" value="1"/>
</dbReference>
<comment type="catalytic activity">
    <reaction evidence="8">
        <text>O-phospho-L-threonyl-[protein] + H2O = L-threonyl-[protein] + phosphate</text>
        <dbReference type="Rhea" id="RHEA:47004"/>
        <dbReference type="Rhea" id="RHEA-COMP:11060"/>
        <dbReference type="Rhea" id="RHEA-COMP:11605"/>
        <dbReference type="ChEBI" id="CHEBI:15377"/>
        <dbReference type="ChEBI" id="CHEBI:30013"/>
        <dbReference type="ChEBI" id="CHEBI:43474"/>
        <dbReference type="ChEBI" id="CHEBI:61977"/>
        <dbReference type="EC" id="3.1.3.16"/>
    </reaction>
</comment>
<dbReference type="GO" id="GO:0005634">
    <property type="term" value="C:nucleus"/>
    <property type="evidence" value="ECO:0007669"/>
    <property type="project" value="TreeGrafter"/>
</dbReference>
<keyword evidence="5" id="KW-0904">Protein phosphatase</keyword>
<sequence length="268" mass="31269">MIEIRKQLIKDQHLGKESEIDQIEIPGVFSYEQVYKLKNDIRRAVEQQFDRNYPLFTLDDLNIFLDYAMKYYQEIENKIQHIDIDVHFGMNINMNTNEDCSQLNNENQTTNKSGLLIVGDIHGNFNALLKVLDIVDDVLIQNSHSRGKIVFLGDFIDRGDYSLECALLIIAYKLAFPNQIFLIRDTDSFKVLLTRHRQILNFIQWGDPDTNENIKKQRPQFNTESTNRFVRANGIDLIIRAHQESEMGFYPPQHNGKISTIFSTDSEH</sequence>
<evidence type="ECO:0000256" key="6">
    <source>
        <dbReference type="ARBA" id="ARBA00023211"/>
    </source>
</evidence>
<evidence type="ECO:0000256" key="3">
    <source>
        <dbReference type="ARBA" id="ARBA00022723"/>
    </source>
</evidence>
<dbReference type="InterPro" id="IPR029052">
    <property type="entry name" value="Metallo-depent_PP-like"/>
</dbReference>
<dbReference type="SMART" id="SM00156">
    <property type="entry name" value="PP2Ac"/>
    <property type="match status" value="1"/>
</dbReference>
<dbReference type="EMBL" id="SNRW01015327">
    <property type="protein sequence ID" value="KAA6370495.1"/>
    <property type="molecule type" value="Genomic_DNA"/>
</dbReference>
<reference evidence="10 11" key="1">
    <citation type="submission" date="2019-03" db="EMBL/GenBank/DDBJ databases">
        <title>Single cell metagenomics reveals metabolic interactions within the superorganism composed of flagellate Streblomastix strix and complex community of Bacteroidetes bacteria on its surface.</title>
        <authorList>
            <person name="Treitli S.C."/>
            <person name="Kolisko M."/>
            <person name="Husnik F."/>
            <person name="Keeling P."/>
            <person name="Hampl V."/>
        </authorList>
    </citation>
    <scope>NUCLEOTIDE SEQUENCE [LARGE SCALE GENOMIC DNA]</scope>
    <source>
        <strain evidence="10">ST1C</strain>
    </source>
</reference>
<evidence type="ECO:0000256" key="7">
    <source>
        <dbReference type="ARBA" id="ARBA00047761"/>
    </source>
</evidence>
<dbReference type="Gene3D" id="3.60.21.10">
    <property type="match status" value="2"/>
</dbReference>
<dbReference type="GO" id="GO:0005737">
    <property type="term" value="C:cytoplasm"/>
    <property type="evidence" value="ECO:0007669"/>
    <property type="project" value="TreeGrafter"/>
</dbReference>
<evidence type="ECO:0000313" key="11">
    <source>
        <dbReference type="Proteomes" id="UP000324800"/>
    </source>
</evidence>
<protein>
    <recommendedName>
        <fullName evidence="2">protein-serine/threonine phosphatase</fullName>
        <ecNumber evidence="2">3.1.3.16</ecNumber>
    </recommendedName>
</protein>
<accession>A0A5J4ULA4</accession>
<evidence type="ECO:0000313" key="10">
    <source>
        <dbReference type="EMBL" id="KAA6370495.1"/>
    </source>
</evidence>
<comment type="cofactor">
    <cofactor evidence="1">
        <name>Mn(2+)</name>
        <dbReference type="ChEBI" id="CHEBI:29035"/>
    </cofactor>
</comment>
<dbReference type="GO" id="GO:0004722">
    <property type="term" value="F:protein serine/threonine phosphatase activity"/>
    <property type="evidence" value="ECO:0007669"/>
    <property type="project" value="UniProtKB-EC"/>
</dbReference>
<comment type="catalytic activity">
    <reaction evidence="7">
        <text>O-phospho-L-seryl-[protein] + H2O = L-seryl-[protein] + phosphate</text>
        <dbReference type="Rhea" id="RHEA:20629"/>
        <dbReference type="Rhea" id="RHEA-COMP:9863"/>
        <dbReference type="Rhea" id="RHEA-COMP:11604"/>
        <dbReference type="ChEBI" id="CHEBI:15377"/>
        <dbReference type="ChEBI" id="CHEBI:29999"/>
        <dbReference type="ChEBI" id="CHEBI:43474"/>
        <dbReference type="ChEBI" id="CHEBI:83421"/>
        <dbReference type="EC" id="3.1.3.16"/>
    </reaction>
</comment>
<dbReference type="CDD" id="cd00144">
    <property type="entry name" value="MPP_PPP_family"/>
    <property type="match status" value="1"/>
</dbReference>
<dbReference type="OrthoDB" id="10267127at2759"/>